<feature type="region of interest" description="Disordered" evidence="1">
    <location>
        <begin position="475"/>
        <end position="508"/>
    </location>
</feature>
<dbReference type="VEuPathDB" id="FungiDB:F4678DRAFT_463383"/>
<dbReference type="EMBL" id="JANPWZ010001679">
    <property type="protein sequence ID" value="KAJ3563988.1"/>
    <property type="molecule type" value="Genomic_DNA"/>
</dbReference>
<dbReference type="Proteomes" id="UP001148614">
    <property type="component" value="Unassembled WGS sequence"/>
</dbReference>
<evidence type="ECO:0000313" key="3">
    <source>
        <dbReference type="Proteomes" id="UP001148614"/>
    </source>
</evidence>
<evidence type="ECO:0000313" key="2">
    <source>
        <dbReference type="EMBL" id="KAJ3563988.1"/>
    </source>
</evidence>
<comment type="caution">
    <text evidence="2">The sequence shown here is derived from an EMBL/GenBank/DDBJ whole genome shotgun (WGS) entry which is preliminary data.</text>
</comment>
<gene>
    <name evidence="2" type="ORF">NPX13_g7999</name>
</gene>
<proteinExistence type="predicted"/>
<keyword evidence="3" id="KW-1185">Reference proteome</keyword>
<name>A0A9W8N9E8_9PEZI</name>
<accession>A0A9W8N9E8</accession>
<protein>
    <submittedName>
        <fullName evidence="2">Uncharacterized protein</fullName>
    </submittedName>
</protein>
<evidence type="ECO:0000256" key="1">
    <source>
        <dbReference type="SAM" id="MobiDB-lite"/>
    </source>
</evidence>
<dbReference type="AlphaFoldDB" id="A0A9W8N9E8"/>
<reference evidence="2" key="1">
    <citation type="submission" date="2022-07" db="EMBL/GenBank/DDBJ databases">
        <title>Genome Sequence of Xylaria arbuscula.</title>
        <authorList>
            <person name="Buettner E."/>
        </authorList>
    </citation>
    <scope>NUCLEOTIDE SEQUENCE</scope>
    <source>
        <strain evidence="2">VT107</strain>
    </source>
</reference>
<sequence>MDPFNNLPAELRLMILNAIGSDRSIRQLIQSSPIMLAQYLADKDIVHRELLVADLDYRMVQDAMTIVLFPRKHPMLWSSLENHRMSWYYQWFPNPLQRKHPITERNRRLIQSIYKLYRKLLWFIEDYISKATAACPSREYLCLPHPEGQLKFKDRVVCATFDIAMCNHTERRRFLKAFLRYEVMCKFCYSSRLAPPVDEDHFILEGSMYTNDLEEYEREAIVCVETYLTYLHRAMLAHFSDPDLAGIQTPMSVDMVPSVLNYDGTPRPLGIRTPSYLVPSFTLTASELCQWLACFGFDFAMTLITVITVGQGGSAVVGQWYRELAELGTRFGFYHWDFPLPMVDSTLGASPVDTDIYCEKPGLYQMLNDQYSPLPPRLGERGSPRLLNDLVIEYEEGISGLFRSRAWAFFDDTRLFKSQGNELHHFLAGDIDFPAISFPDIIGPSRTASLVFEGPGYLDPNFEIYHLSRAVAQARAGESSDKTPINKRAYPSGAPQDTEPRSCKRQQV</sequence>
<organism evidence="2 3">
    <name type="scientific">Xylaria arbuscula</name>
    <dbReference type="NCBI Taxonomy" id="114810"/>
    <lineage>
        <taxon>Eukaryota</taxon>
        <taxon>Fungi</taxon>
        <taxon>Dikarya</taxon>
        <taxon>Ascomycota</taxon>
        <taxon>Pezizomycotina</taxon>
        <taxon>Sordariomycetes</taxon>
        <taxon>Xylariomycetidae</taxon>
        <taxon>Xylariales</taxon>
        <taxon>Xylariaceae</taxon>
        <taxon>Xylaria</taxon>
    </lineage>
</organism>